<protein>
    <submittedName>
        <fullName evidence="1">Uncharacterized protein</fullName>
    </submittedName>
</protein>
<name>A0AAX6GTH9_IRIPA</name>
<proteinExistence type="predicted"/>
<keyword evidence="2" id="KW-1185">Reference proteome</keyword>
<evidence type="ECO:0000313" key="1">
    <source>
        <dbReference type="EMBL" id="KAJ6831588.1"/>
    </source>
</evidence>
<organism evidence="1 2">
    <name type="scientific">Iris pallida</name>
    <name type="common">Sweet iris</name>
    <dbReference type="NCBI Taxonomy" id="29817"/>
    <lineage>
        <taxon>Eukaryota</taxon>
        <taxon>Viridiplantae</taxon>
        <taxon>Streptophyta</taxon>
        <taxon>Embryophyta</taxon>
        <taxon>Tracheophyta</taxon>
        <taxon>Spermatophyta</taxon>
        <taxon>Magnoliopsida</taxon>
        <taxon>Liliopsida</taxon>
        <taxon>Asparagales</taxon>
        <taxon>Iridaceae</taxon>
        <taxon>Iridoideae</taxon>
        <taxon>Irideae</taxon>
        <taxon>Iris</taxon>
    </lineage>
</organism>
<dbReference type="AlphaFoldDB" id="A0AAX6GTH9"/>
<evidence type="ECO:0000313" key="2">
    <source>
        <dbReference type="Proteomes" id="UP001140949"/>
    </source>
</evidence>
<comment type="caution">
    <text evidence="1">The sequence shown here is derived from an EMBL/GenBank/DDBJ whole genome shotgun (WGS) entry which is preliminary data.</text>
</comment>
<dbReference type="Proteomes" id="UP001140949">
    <property type="component" value="Unassembled WGS sequence"/>
</dbReference>
<sequence>MASKETRQWSSLWMLSRIRIILLDFRFMYRIDNLMF</sequence>
<gene>
    <name evidence="1" type="ORF">M6B38_348355</name>
</gene>
<accession>A0AAX6GTH9</accession>
<reference evidence="1" key="2">
    <citation type="submission" date="2023-04" db="EMBL/GenBank/DDBJ databases">
        <authorList>
            <person name="Bruccoleri R.E."/>
            <person name="Oakeley E.J."/>
            <person name="Faust A.-M."/>
            <person name="Dessus-Babus S."/>
            <person name="Altorfer M."/>
            <person name="Burckhardt D."/>
            <person name="Oertli M."/>
            <person name="Naumann U."/>
            <person name="Petersen F."/>
            <person name="Wong J."/>
        </authorList>
    </citation>
    <scope>NUCLEOTIDE SEQUENCE</scope>
    <source>
        <strain evidence="1">GSM-AAB239-AS_SAM_17_03QT</strain>
        <tissue evidence="1">Leaf</tissue>
    </source>
</reference>
<reference evidence="1" key="1">
    <citation type="journal article" date="2023" name="GigaByte">
        <title>Genome assembly of the bearded iris, Iris pallida Lam.</title>
        <authorList>
            <person name="Bruccoleri R.E."/>
            <person name="Oakeley E.J."/>
            <person name="Faust A.M.E."/>
            <person name="Altorfer M."/>
            <person name="Dessus-Babus S."/>
            <person name="Burckhardt D."/>
            <person name="Oertli M."/>
            <person name="Naumann U."/>
            <person name="Petersen F."/>
            <person name="Wong J."/>
        </authorList>
    </citation>
    <scope>NUCLEOTIDE SEQUENCE</scope>
    <source>
        <strain evidence="1">GSM-AAB239-AS_SAM_17_03QT</strain>
    </source>
</reference>
<dbReference type="EMBL" id="JANAVB010016600">
    <property type="protein sequence ID" value="KAJ6831588.1"/>
    <property type="molecule type" value="Genomic_DNA"/>
</dbReference>